<evidence type="ECO:0000256" key="5">
    <source>
        <dbReference type="SAM" id="MobiDB-lite"/>
    </source>
</evidence>
<feature type="compositionally biased region" description="Basic and acidic residues" evidence="5">
    <location>
        <begin position="328"/>
        <end position="347"/>
    </location>
</feature>
<accession>A0A6L2PI15</accession>
<dbReference type="PANTHER" id="PTHR23325:SF1">
    <property type="entry name" value="SERUM RESPONSE FACTOR-BINDING PROTEIN 1"/>
    <property type="match status" value="1"/>
</dbReference>
<evidence type="ECO:0000259" key="6">
    <source>
        <dbReference type="Pfam" id="PF09073"/>
    </source>
</evidence>
<dbReference type="AlphaFoldDB" id="A0A6L2PI15"/>
<dbReference type="EMBL" id="BLKM01003820">
    <property type="protein sequence ID" value="GFG29717.1"/>
    <property type="molecule type" value="Genomic_DNA"/>
</dbReference>
<sequence>MDKLTLNNQVFDAFVLSAKYCLCLQIVSMRQKVNKAKLYTVNKLIREMRRLKSKNGSAEQKKKYNRKAERFMEEVLVTKKLKADEVSKFALCNTKMLNEITADPAASLKHRALARISSQPTISACVAQFRTEFPLWNHIVPQLILKLGNKKKTKQRDKKLKTCENAQEKVTECSKDEICTNSNISGQDQTLTPLNSDAVHITQNEDKQQIIPVIEEKTPKDINKEINMETVGMQTGSSTGMRNEIKIANRRLAEVTRFTEHLKAQNSIENDDIMDVNSTPVSPFATTVDPFFVSEDGETEYVTSAVMREEIDTHKKEKQSRLSAYNKNNERRFFEAEKRKDMQEQKPKNSNFKTFQQRQPVNNSGNRSKQSSFTRQKMNVIHHNKKQRSAAVDDDSPVHPSWEAKKKLKEQQCAVFAFKGKKIKFDD</sequence>
<comment type="caution">
    <text evidence="7">The sequence shown here is derived from an EMBL/GenBank/DDBJ whole genome shotgun (WGS) entry which is preliminary data.</text>
</comment>
<evidence type="ECO:0000256" key="1">
    <source>
        <dbReference type="ARBA" id="ARBA00013459"/>
    </source>
</evidence>
<dbReference type="Pfam" id="PF09073">
    <property type="entry name" value="BUD22"/>
    <property type="match status" value="1"/>
</dbReference>
<evidence type="ECO:0000313" key="8">
    <source>
        <dbReference type="Proteomes" id="UP000502823"/>
    </source>
</evidence>
<dbReference type="OrthoDB" id="3364872at2759"/>
<dbReference type="GO" id="GO:0030686">
    <property type="term" value="C:90S preribosome"/>
    <property type="evidence" value="ECO:0007669"/>
    <property type="project" value="TreeGrafter"/>
</dbReference>
<keyword evidence="2" id="KW-0175">Coiled coil</keyword>
<dbReference type="PANTHER" id="PTHR23325">
    <property type="entry name" value="SERUM RESPONSE FACTOR-BINDING"/>
    <property type="match status" value="1"/>
</dbReference>
<keyword evidence="8" id="KW-1185">Reference proteome</keyword>
<evidence type="ECO:0000313" key="7">
    <source>
        <dbReference type="EMBL" id="GFG29717.1"/>
    </source>
</evidence>
<evidence type="ECO:0000256" key="4">
    <source>
        <dbReference type="ARBA" id="ARBA00033254"/>
    </source>
</evidence>
<proteinExistence type="predicted"/>
<dbReference type="GO" id="GO:0005634">
    <property type="term" value="C:nucleus"/>
    <property type="evidence" value="ECO:0007669"/>
    <property type="project" value="TreeGrafter"/>
</dbReference>
<protein>
    <recommendedName>
        <fullName evidence="1">Serum response factor-binding protein 1</fullName>
    </recommendedName>
    <alternativeName>
        <fullName evidence="4">SRF-dependent transcription regulation-associated protein</fullName>
    </alternativeName>
</protein>
<dbReference type="Proteomes" id="UP000502823">
    <property type="component" value="Unassembled WGS sequence"/>
</dbReference>
<feature type="compositionally biased region" description="Polar residues" evidence="5">
    <location>
        <begin position="348"/>
        <end position="377"/>
    </location>
</feature>
<dbReference type="InterPro" id="IPR015158">
    <property type="entry name" value="Bud22_dom"/>
</dbReference>
<gene>
    <name evidence="7" type="ORF">Cfor_03305</name>
</gene>
<dbReference type="InParanoid" id="A0A6L2PI15"/>
<dbReference type="GO" id="GO:0030490">
    <property type="term" value="P:maturation of SSU-rRNA"/>
    <property type="evidence" value="ECO:0007669"/>
    <property type="project" value="TreeGrafter"/>
</dbReference>
<reference evidence="8" key="1">
    <citation type="submission" date="2020-01" db="EMBL/GenBank/DDBJ databases">
        <title>Draft genome sequence of the Termite Coptotermes fromosanus.</title>
        <authorList>
            <person name="Itakura S."/>
            <person name="Yosikawa Y."/>
            <person name="Umezawa K."/>
        </authorList>
    </citation>
    <scope>NUCLEOTIDE SEQUENCE [LARGE SCALE GENOMIC DNA]</scope>
</reference>
<feature type="region of interest" description="Disordered" evidence="5">
    <location>
        <begin position="312"/>
        <end position="406"/>
    </location>
</feature>
<name>A0A6L2PI15_COPFO</name>
<feature type="domain" description="Bud22" evidence="6">
    <location>
        <begin position="336"/>
        <end position="426"/>
    </location>
</feature>
<evidence type="ECO:0000256" key="3">
    <source>
        <dbReference type="ARBA" id="ARBA00025646"/>
    </source>
</evidence>
<organism evidence="7 8">
    <name type="scientific">Coptotermes formosanus</name>
    <name type="common">Formosan subterranean termite</name>
    <dbReference type="NCBI Taxonomy" id="36987"/>
    <lineage>
        <taxon>Eukaryota</taxon>
        <taxon>Metazoa</taxon>
        <taxon>Ecdysozoa</taxon>
        <taxon>Arthropoda</taxon>
        <taxon>Hexapoda</taxon>
        <taxon>Insecta</taxon>
        <taxon>Pterygota</taxon>
        <taxon>Neoptera</taxon>
        <taxon>Polyneoptera</taxon>
        <taxon>Dictyoptera</taxon>
        <taxon>Blattodea</taxon>
        <taxon>Blattoidea</taxon>
        <taxon>Termitoidae</taxon>
        <taxon>Rhinotermitidae</taxon>
        <taxon>Coptotermes</taxon>
    </lineage>
</organism>
<comment type="function">
    <text evidence="3">May be involved in regulating transcriptional activation of cardiac genes during the aging process. May play a role in biosynthesis and/or processing of SLC2A4 in adipose cells.</text>
</comment>
<dbReference type="InterPro" id="IPR037393">
    <property type="entry name" value="Bud22/SRFB1"/>
</dbReference>
<evidence type="ECO:0000256" key="2">
    <source>
        <dbReference type="ARBA" id="ARBA00023054"/>
    </source>
</evidence>